<reference evidence="2 3" key="1">
    <citation type="submission" date="2018-04" db="EMBL/GenBank/DDBJ databases">
        <title>WGS assembly of Panicum hallii var. hallii HAL2.</title>
        <authorList>
            <person name="Lovell J."/>
            <person name="Jenkins J."/>
            <person name="Lowry D."/>
            <person name="Mamidi S."/>
            <person name="Sreedasyam A."/>
            <person name="Weng X."/>
            <person name="Barry K."/>
            <person name="Bonette J."/>
            <person name="Campitelli B."/>
            <person name="Daum C."/>
            <person name="Gordon S."/>
            <person name="Gould B."/>
            <person name="Lipzen A."/>
            <person name="MacQueen A."/>
            <person name="Palacio-Mejia J."/>
            <person name="Plott C."/>
            <person name="Shakirov E."/>
            <person name="Shu S."/>
            <person name="Yoshinaga Y."/>
            <person name="Zane M."/>
            <person name="Rokhsar D."/>
            <person name="Grimwood J."/>
            <person name="Schmutz J."/>
            <person name="Juenger T."/>
        </authorList>
    </citation>
    <scope>NUCLEOTIDE SEQUENCE [LARGE SCALE GENOMIC DNA]</scope>
    <source>
        <strain evidence="3">cv. HAL2</strain>
    </source>
</reference>
<feature type="compositionally biased region" description="Pro residues" evidence="1">
    <location>
        <begin position="59"/>
        <end position="75"/>
    </location>
</feature>
<proteinExistence type="predicted"/>
<feature type="region of interest" description="Disordered" evidence="1">
    <location>
        <begin position="1"/>
        <end position="144"/>
    </location>
</feature>
<feature type="compositionally biased region" description="Basic and acidic residues" evidence="1">
    <location>
        <begin position="1"/>
        <end position="11"/>
    </location>
</feature>
<protein>
    <submittedName>
        <fullName evidence="2">Uncharacterized protein</fullName>
    </submittedName>
</protein>
<dbReference type="Gramene" id="PUZ76813">
    <property type="protein sequence ID" value="PUZ76813"/>
    <property type="gene ID" value="GQ55_1G320300"/>
</dbReference>
<name>A0A2T7F9Q9_9POAL</name>
<evidence type="ECO:0000313" key="3">
    <source>
        <dbReference type="Proteomes" id="UP000244336"/>
    </source>
</evidence>
<sequence length="193" mass="20501">MRSELNSEQRRVGLRPPAALRLEENSDPSAGHAPATMAAFHGSQASAAPHATRQGRPVPSTPPPRRPVPEKLPPSRPDDVDAAAPAQSTYAPRSPPPFCRNLAAPMEARALQPPPRRASGAPRVRPESVSRRITTTPSVRPSARAVIDRGATERMRNTWTRRQAVGGAYMSSVARAGATCEHRAGGPARGAPV</sequence>
<evidence type="ECO:0000256" key="1">
    <source>
        <dbReference type="SAM" id="MobiDB-lite"/>
    </source>
</evidence>
<dbReference type="Proteomes" id="UP000244336">
    <property type="component" value="Chromosome 1"/>
</dbReference>
<evidence type="ECO:0000313" key="2">
    <source>
        <dbReference type="EMBL" id="PUZ76813.1"/>
    </source>
</evidence>
<dbReference type="EMBL" id="CM009749">
    <property type="protein sequence ID" value="PUZ76813.1"/>
    <property type="molecule type" value="Genomic_DNA"/>
</dbReference>
<accession>A0A2T7F9Q9</accession>
<gene>
    <name evidence="2" type="ORF">GQ55_1G320300</name>
</gene>
<keyword evidence="3" id="KW-1185">Reference proteome</keyword>
<dbReference type="AlphaFoldDB" id="A0A2T7F9Q9"/>
<organism evidence="2 3">
    <name type="scientific">Panicum hallii var. hallii</name>
    <dbReference type="NCBI Taxonomy" id="1504633"/>
    <lineage>
        <taxon>Eukaryota</taxon>
        <taxon>Viridiplantae</taxon>
        <taxon>Streptophyta</taxon>
        <taxon>Embryophyta</taxon>
        <taxon>Tracheophyta</taxon>
        <taxon>Spermatophyta</taxon>
        <taxon>Magnoliopsida</taxon>
        <taxon>Liliopsida</taxon>
        <taxon>Poales</taxon>
        <taxon>Poaceae</taxon>
        <taxon>PACMAD clade</taxon>
        <taxon>Panicoideae</taxon>
        <taxon>Panicodae</taxon>
        <taxon>Paniceae</taxon>
        <taxon>Panicinae</taxon>
        <taxon>Panicum</taxon>
        <taxon>Panicum sect. Panicum</taxon>
    </lineage>
</organism>